<evidence type="ECO:0000259" key="3">
    <source>
        <dbReference type="Pfam" id="PF04195"/>
    </source>
</evidence>
<keyword evidence="2" id="KW-0472">Membrane</keyword>
<dbReference type="Pfam" id="PF04195">
    <property type="entry name" value="Transposase_28"/>
    <property type="match status" value="1"/>
</dbReference>
<evidence type="ECO:0000313" key="4">
    <source>
        <dbReference type="EMBL" id="GFS34997.1"/>
    </source>
</evidence>
<dbReference type="Proteomes" id="UP000585474">
    <property type="component" value="Unassembled WGS sequence"/>
</dbReference>
<sequence length="646" mass="73242">MLFEEQTAIIGDVMEERSHGARFLMGVEYLVRRSGQPRPLAKWRTNDALTKTGNMSTSRKASPLTRDAEVRHLGSLSNKSSSSMLMTYACNDDLSTWEDARIRALMAERPFGKNGDFDLGEKSFMTDEVNQLPSSPREDPLKESPLRDDSSNHGGDPEDRIPKEGKTIMSTRSGEVAFYKATFHADLRFPIHPTIRSILHFYNICPTQLVPNTWRSIVYAVVVWRYYKCTLSLNEFRCLYSLFTNPKPDSRWLYFKVRPGRIITKGYPRNVKGWKRRFFFISRDDWEFSPGISREEGVLRVPRSWGTLGKRCNKLHILTDLKDRRLKKVFKNPIRDNIEDKSIEEEAVVVGYEGESYHSRDERSQGMSKRICLKKLAQKAEKSKGESSATKKPTLAKGVVIGEKCPREASDTSPNKKGKPVFIAKDKGTTSPLVTKRREGTSVNLVTSLGPKAMMLRSFAVAKKLLEAVIPPFDKEVVEKLDLDQVVSKFFHIIGQTVVVRSSLSSCSQVIRDEVTLQQGGATFLEGDMTHTQNSIAELDKQMAKLKMVVADLRDREARSKKLAVEEFKSLDDFYEAVEMTASRFYEGGKIWLLGIGFSELGACLMAMFHLGVDVKLTRLNRPLKEPFQGEVAREFVSKANQSTQQ</sequence>
<keyword evidence="2" id="KW-1133">Transmembrane helix</keyword>
<evidence type="ECO:0000256" key="1">
    <source>
        <dbReference type="SAM" id="MobiDB-lite"/>
    </source>
</evidence>
<gene>
    <name evidence="4" type="ORF">Acr_00g0037220</name>
</gene>
<accession>A0A7J0DHY3</accession>
<dbReference type="PANTHER" id="PTHR31099">
    <property type="entry name" value="OS06G0165300 PROTEIN"/>
    <property type="match status" value="1"/>
</dbReference>
<keyword evidence="2" id="KW-0812">Transmembrane</keyword>
<dbReference type="InterPro" id="IPR007321">
    <property type="entry name" value="Transposase_28"/>
</dbReference>
<feature type="transmembrane region" description="Helical" evidence="2">
    <location>
        <begin position="591"/>
        <end position="613"/>
    </location>
</feature>
<name>A0A7J0DHY3_9ERIC</name>
<protein>
    <recommendedName>
        <fullName evidence="3">Transposase (putative) gypsy type domain-containing protein</fullName>
    </recommendedName>
</protein>
<proteinExistence type="predicted"/>
<keyword evidence="5" id="KW-1185">Reference proteome</keyword>
<dbReference type="PANTHER" id="PTHR31099:SF28">
    <property type="entry name" value="F5J5.12"/>
    <property type="match status" value="1"/>
</dbReference>
<comment type="caution">
    <text evidence="4">The sequence shown here is derived from an EMBL/GenBank/DDBJ whole genome shotgun (WGS) entry which is preliminary data.</text>
</comment>
<feature type="domain" description="Transposase (putative) gypsy type" evidence="3">
    <location>
        <begin position="179"/>
        <end position="242"/>
    </location>
</feature>
<organism evidence="4 5">
    <name type="scientific">Actinidia rufa</name>
    <dbReference type="NCBI Taxonomy" id="165716"/>
    <lineage>
        <taxon>Eukaryota</taxon>
        <taxon>Viridiplantae</taxon>
        <taxon>Streptophyta</taxon>
        <taxon>Embryophyta</taxon>
        <taxon>Tracheophyta</taxon>
        <taxon>Spermatophyta</taxon>
        <taxon>Magnoliopsida</taxon>
        <taxon>eudicotyledons</taxon>
        <taxon>Gunneridae</taxon>
        <taxon>Pentapetalae</taxon>
        <taxon>asterids</taxon>
        <taxon>Ericales</taxon>
        <taxon>Actinidiaceae</taxon>
        <taxon>Actinidia</taxon>
    </lineage>
</organism>
<feature type="region of interest" description="Disordered" evidence="1">
    <location>
        <begin position="129"/>
        <end position="165"/>
    </location>
</feature>
<evidence type="ECO:0000313" key="5">
    <source>
        <dbReference type="Proteomes" id="UP000585474"/>
    </source>
</evidence>
<feature type="compositionally biased region" description="Basic and acidic residues" evidence="1">
    <location>
        <begin position="136"/>
        <end position="165"/>
    </location>
</feature>
<evidence type="ECO:0000256" key="2">
    <source>
        <dbReference type="SAM" id="Phobius"/>
    </source>
</evidence>
<reference evidence="5" key="1">
    <citation type="submission" date="2019-07" db="EMBL/GenBank/DDBJ databases">
        <title>De Novo Assembly of kiwifruit Actinidia rufa.</title>
        <authorList>
            <person name="Sugita-Konishi S."/>
            <person name="Sato K."/>
            <person name="Mori E."/>
            <person name="Abe Y."/>
            <person name="Kisaki G."/>
            <person name="Hamano K."/>
            <person name="Suezawa K."/>
            <person name="Otani M."/>
            <person name="Fukuda T."/>
            <person name="Manabe T."/>
            <person name="Gomi K."/>
            <person name="Tabuchi M."/>
            <person name="Akimitsu K."/>
            <person name="Kataoka I."/>
        </authorList>
    </citation>
    <scope>NUCLEOTIDE SEQUENCE [LARGE SCALE GENOMIC DNA]</scope>
    <source>
        <strain evidence="5">cv. Fuchu</strain>
    </source>
</reference>
<dbReference type="AlphaFoldDB" id="A0A7J0DHY3"/>
<dbReference type="EMBL" id="BJWL01000220">
    <property type="protein sequence ID" value="GFS34997.1"/>
    <property type="molecule type" value="Genomic_DNA"/>
</dbReference>